<dbReference type="InterPro" id="IPR001245">
    <property type="entry name" value="Ser-Thr/Tyr_kinase_cat_dom"/>
</dbReference>
<dbReference type="PIRSF" id="PIRSF000615">
    <property type="entry name" value="TyrPK_CSF1-R"/>
    <property type="match status" value="1"/>
</dbReference>
<feature type="binding site" evidence="4">
    <location>
        <position position="196"/>
    </location>
    <ligand>
        <name>ATP</name>
        <dbReference type="ChEBI" id="CHEBI:30616"/>
    </ligand>
</feature>
<dbReference type="Pfam" id="PF07714">
    <property type="entry name" value="PK_Tyr_Ser-Thr"/>
    <property type="match status" value="1"/>
</dbReference>
<feature type="active site" description="Proton acceptor" evidence="3">
    <location>
        <position position="192"/>
    </location>
</feature>
<evidence type="ECO:0000256" key="7">
    <source>
        <dbReference type="SAM" id="MobiDB-lite"/>
    </source>
</evidence>
<evidence type="ECO:0000256" key="6">
    <source>
        <dbReference type="PROSITE-ProRule" id="PRU10141"/>
    </source>
</evidence>
<dbReference type="CDD" id="cd00192">
    <property type="entry name" value="PTKc"/>
    <property type="match status" value="1"/>
</dbReference>
<keyword evidence="5" id="KW-0479">Metal-binding</keyword>
<dbReference type="InterPro" id="IPR008266">
    <property type="entry name" value="Tyr_kinase_AS"/>
</dbReference>
<sequence>KKEKKEEKDDDENDIIFTFDGKTKAVKIKELVRIHQMGKPIEVEEKNITVMALNPIAKQAWELRRESIELVKKLGEGAFGEVWSGKQKVRMGKTFNVAVKVIKRSGNNEKATTELQKEGSLMRKFKHDNVVRTFGMVIQRDTIMVVMELINGGGLNDYVKTHKVSMDDKGSFAHDISLGLGYIHSLNCIHRDIACRNCLIDVGRKQAKVSDFGLTRQTDVYKIQACDRIPIRWIAPEVLKSYEYTRAADTYAYAIMVWELFNDGATPFGTMTNAQIKEGIMRDDFRPQFAADVPPEVTDIIGKCWKGDPTARPQFAEVQKALKKFKKAGADEQEKSPALASNPPSSDLQPGTPVPKPNNKNNKGESTKRRASKPAKNSKDKTLKSTRKK</sequence>
<dbReference type="PRINTS" id="PR00109">
    <property type="entry name" value="TYRKINASE"/>
</dbReference>
<name>A0AAV5U6B4_9BILA</name>
<evidence type="ECO:0000259" key="8">
    <source>
        <dbReference type="PROSITE" id="PS50011"/>
    </source>
</evidence>
<dbReference type="GO" id="GO:0005524">
    <property type="term" value="F:ATP binding"/>
    <property type="evidence" value="ECO:0007669"/>
    <property type="project" value="UniProtKB-UniRule"/>
</dbReference>
<evidence type="ECO:0000256" key="2">
    <source>
        <dbReference type="ARBA" id="ARBA00022840"/>
    </source>
</evidence>
<dbReference type="InterPro" id="IPR050198">
    <property type="entry name" value="Non-receptor_tyrosine_kinases"/>
</dbReference>
<evidence type="ECO:0000256" key="1">
    <source>
        <dbReference type="ARBA" id="ARBA00022741"/>
    </source>
</evidence>
<dbReference type="InterPro" id="IPR017441">
    <property type="entry name" value="Protein_kinase_ATP_BS"/>
</dbReference>
<dbReference type="InterPro" id="IPR011009">
    <property type="entry name" value="Kinase-like_dom_sf"/>
</dbReference>
<proteinExistence type="predicted"/>
<organism evidence="9 10">
    <name type="scientific">Pristionchus entomophagus</name>
    <dbReference type="NCBI Taxonomy" id="358040"/>
    <lineage>
        <taxon>Eukaryota</taxon>
        <taxon>Metazoa</taxon>
        <taxon>Ecdysozoa</taxon>
        <taxon>Nematoda</taxon>
        <taxon>Chromadorea</taxon>
        <taxon>Rhabditida</taxon>
        <taxon>Rhabditina</taxon>
        <taxon>Diplogasteromorpha</taxon>
        <taxon>Diplogasteroidea</taxon>
        <taxon>Neodiplogasteridae</taxon>
        <taxon>Pristionchus</taxon>
    </lineage>
</organism>
<keyword evidence="2 4" id="KW-0067">ATP-binding</keyword>
<dbReference type="AlphaFoldDB" id="A0AAV5U6B4"/>
<dbReference type="PROSITE" id="PS50011">
    <property type="entry name" value="PROTEIN_KINASE_DOM"/>
    <property type="match status" value="1"/>
</dbReference>
<evidence type="ECO:0000313" key="9">
    <source>
        <dbReference type="EMBL" id="GMT01928.1"/>
    </source>
</evidence>
<accession>A0AAV5U6B4</accession>
<dbReference type="EMBL" id="BTSX01000005">
    <property type="protein sequence ID" value="GMT01928.1"/>
    <property type="molecule type" value="Genomic_DNA"/>
</dbReference>
<feature type="binding site" evidence="6">
    <location>
        <position position="100"/>
    </location>
    <ligand>
        <name>ATP</name>
        <dbReference type="ChEBI" id="CHEBI:30616"/>
    </ligand>
</feature>
<dbReference type="PANTHER" id="PTHR24418">
    <property type="entry name" value="TYROSINE-PROTEIN KINASE"/>
    <property type="match status" value="1"/>
</dbReference>
<reference evidence="9" key="1">
    <citation type="submission" date="2023-10" db="EMBL/GenBank/DDBJ databases">
        <title>Genome assembly of Pristionchus species.</title>
        <authorList>
            <person name="Yoshida K."/>
            <person name="Sommer R.J."/>
        </authorList>
    </citation>
    <scope>NUCLEOTIDE SEQUENCE</scope>
    <source>
        <strain evidence="9">RS0144</strain>
    </source>
</reference>
<feature type="binding site" evidence="5">
    <location>
        <position position="211"/>
    </location>
    <ligand>
        <name>Mg(2+)</name>
        <dbReference type="ChEBI" id="CHEBI:18420"/>
    </ligand>
</feature>
<evidence type="ECO:0000313" key="10">
    <source>
        <dbReference type="Proteomes" id="UP001432027"/>
    </source>
</evidence>
<feature type="non-terminal residue" evidence="9">
    <location>
        <position position="1"/>
    </location>
</feature>
<feature type="region of interest" description="Disordered" evidence="7">
    <location>
        <begin position="326"/>
        <end position="389"/>
    </location>
</feature>
<dbReference type="Gene3D" id="3.30.200.20">
    <property type="entry name" value="Phosphorylase Kinase, domain 1"/>
    <property type="match status" value="1"/>
</dbReference>
<dbReference type="GO" id="GO:0004713">
    <property type="term" value="F:protein tyrosine kinase activity"/>
    <property type="evidence" value="ECO:0007669"/>
    <property type="project" value="InterPro"/>
</dbReference>
<protein>
    <recommendedName>
        <fullName evidence="8">Protein kinase domain-containing protein</fullName>
    </recommendedName>
</protein>
<comment type="caution">
    <text evidence="9">The sequence shown here is derived from an EMBL/GenBank/DDBJ whole genome shotgun (WGS) entry which is preliminary data.</text>
</comment>
<dbReference type="Gene3D" id="1.10.510.10">
    <property type="entry name" value="Transferase(Phosphotransferase) domain 1"/>
    <property type="match status" value="1"/>
</dbReference>
<dbReference type="PROSITE" id="PS00109">
    <property type="entry name" value="PROTEIN_KINASE_TYR"/>
    <property type="match status" value="1"/>
</dbReference>
<gene>
    <name evidence="9" type="ORF">PENTCL1PPCAC_24102</name>
</gene>
<dbReference type="GO" id="GO:0046872">
    <property type="term" value="F:metal ion binding"/>
    <property type="evidence" value="ECO:0007669"/>
    <property type="project" value="UniProtKB-KW"/>
</dbReference>
<dbReference type="InterPro" id="IPR000719">
    <property type="entry name" value="Prot_kinase_dom"/>
</dbReference>
<evidence type="ECO:0000256" key="4">
    <source>
        <dbReference type="PIRSR" id="PIRSR000615-2"/>
    </source>
</evidence>
<dbReference type="Proteomes" id="UP001432027">
    <property type="component" value="Unassembled WGS sequence"/>
</dbReference>
<feature type="binding site" evidence="5">
    <location>
        <position position="197"/>
    </location>
    <ligand>
        <name>Mg(2+)</name>
        <dbReference type="ChEBI" id="CHEBI:18420"/>
    </ligand>
</feature>
<dbReference type="InterPro" id="IPR020635">
    <property type="entry name" value="Tyr_kinase_cat_dom"/>
</dbReference>
<keyword evidence="5" id="KW-0460">Magnesium</keyword>
<dbReference type="PROSITE" id="PS00107">
    <property type="entry name" value="PROTEIN_KINASE_ATP"/>
    <property type="match status" value="1"/>
</dbReference>
<dbReference type="FunFam" id="3.30.200.20:FF:001512">
    <property type="entry name" value="Tyrosine-protein kinase"/>
    <property type="match status" value="1"/>
</dbReference>
<evidence type="ECO:0000256" key="3">
    <source>
        <dbReference type="PIRSR" id="PIRSR000615-1"/>
    </source>
</evidence>
<keyword evidence="10" id="KW-1185">Reference proteome</keyword>
<evidence type="ECO:0000256" key="5">
    <source>
        <dbReference type="PIRSR" id="PIRSR000615-3"/>
    </source>
</evidence>
<feature type="domain" description="Protein kinase" evidence="8">
    <location>
        <begin position="68"/>
        <end position="325"/>
    </location>
</feature>
<keyword evidence="1 4" id="KW-0547">Nucleotide-binding</keyword>
<dbReference type="SUPFAM" id="SSF56112">
    <property type="entry name" value="Protein kinase-like (PK-like)"/>
    <property type="match status" value="1"/>
</dbReference>
<dbReference type="SMART" id="SM00219">
    <property type="entry name" value="TyrKc"/>
    <property type="match status" value="1"/>
</dbReference>